<dbReference type="PANTHER" id="PTHR48077:SF3">
    <property type="entry name" value="TRYPTOPHAN SYNTHASE"/>
    <property type="match status" value="1"/>
</dbReference>
<dbReference type="EMBL" id="BARV01029648">
    <property type="protein sequence ID" value="GAI33208.1"/>
    <property type="molecule type" value="Genomic_DNA"/>
</dbReference>
<name>X1MPE8_9ZZZZ</name>
<dbReference type="AlphaFoldDB" id="X1MPE8"/>
<dbReference type="InterPro" id="IPR023026">
    <property type="entry name" value="Trp_synth_beta/beta-like"/>
</dbReference>
<evidence type="ECO:0000313" key="3">
    <source>
        <dbReference type="EMBL" id="GAI33208.1"/>
    </source>
</evidence>
<accession>X1MPE8</accession>
<dbReference type="SUPFAM" id="SSF53686">
    <property type="entry name" value="Tryptophan synthase beta subunit-like PLP-dependent enzymes"/>
    <property type="match status" value="1"/>
</dbReference>
<organism evidence="3">
    <name type="scientific">marine sediment metagenome</name>
    <dbReference type="NCBI Taxonomy" id="412755"/>
    <lineage>
        <taxon>unclassified sequences</taxon>
        <taxon>metagenomes</taxon>
        <taxon>ecological metagenomes</taxon>
    </lineage>
</organism>
<dbReference type="PANTHER" id="PTHR48077">
    <property type="entry name" value="TRYPTOPHAN SYNTHASE-RELATED"/>
    <property type="match status" value="1"/>
</dbReference>
<comment type="cofactor">
    <cofactor evidence="1">
        <name>pyridoxal 5'-phosphate</name>
        <dbReference type="ChEBI" id="CHEBI:597326"/>
    </cofactor>
</comment>
<dbReference type="Gene3D" id="3.40.50.1100">
    <property type="match status" value="2"/>
</dbReference>
<comment type="caution">
    <text evidence="3">The sequence shown here is derived from an EMBL/GenBank/DDBJ whole genome shotgun (WGS) entry which is preliminary data.</text>
</comment>
<keyword evidence="2" id="KW-0663">Pyridoxal phosphate</keyword>
<dbReference type="GO" id="GO:0004834">
    <property type="term" value="F:tryptophan synthase activity"/>
    <property type="evidence" value="ECO:0007669"/>
    <property type="project" value="InterPro"/>
</dbReference>
<sequence>PYPEIVATFQSVIGKEIKEQILEKEGRLPDTIVACGSGGSNALGAFDASCGGHAIF</sequence>
<protein>
    <submittedName>
        <fullName evidence="3">Uncharacterized protein</fullName>
    </submittedName>
</protein>
<dbReference type="InterPro" id="IPR036052">
    <property type="entry name" value="TrpB-like_PALP_sf"/>
</dbReference>
<gene>
    <name evidence="3" type="ORF">S06H3_47227</name>
</gene>
<feature type="non-terminal residue" evidence="3">
    <location>
        <position position="1"/>
    </location>
</feature>
<dbReference type="GO" id="GO:0005737">
    <property type="term" value="C:cytoplasm"/>
    <property type="evidence" value="ECO:0007669"/>
    <property type="project" value="TreeGrafter"/>
</dbReference>
<evidence type="ECO:0000256" key="1">
    <source>
        <dbReference type="ARBA" id="ARBA00001933"/>
    </source>
</evidence>
<reference evidence="3" key="1">
    <citation type="journal article" date="2014" name="Front. Microbiol.">
        <title>High frequency of phylogenetically diverse reductive dehalogenase-homologous genes in deep subseafloor sedimentary metagenomes.</title>
        <authorList>
            <person name="Kawai M."/>
            <person name="Futagami T."/>
            <person name="Toyoda A."/>
            <person name="Takaki Y."/>
            <person name="Nishi S."/>
            <person name="Hori S."/>
            <person name="Arai W."/>
            <person name="Tsubouchi T."/>
            <person name="Morono Y."/>
            <person name="Uchiyama I."/>
            <person name="Ito T."/>
            <person name="Fujiyama A."/>
            <person name="Inagaki F."/>
            <person name="Takami H."/>
        </authorList>
    </citation>
    <scope>NUCLEOTIDE SEQUENCE</scope>
    <source>
        <strain evidence="3">Expedition CK06-06</strain>
    </source>
</reference>
<proteinExistence type="predicted"/>
<evidence type="ECO:0000256" key="2">
    <source>
        <dbReference type="ARBA" id="ARBA00022898"/>
    </source>
</evidence>